<dbReference type="InterPro" id="IPR050954">
    <property type="entry name" value="ET_IronSulfur_Cluster-Binding"/>
</dbReference>
<dbReference type="PANTHER" id="PTHR43177">
    <property type="entry name" value="PROTEIN NRFC"/>
    <property type="match status" value="1"/>
</dbReference>
<dbReference type="SUPFAM" id="SSF54862">
    <property type="entry name" value="4Fe-4S ferredoxins"/>
    <property type="match status" value="1"/>
</dbReference>
<evidence type="ECO:0000256" key="3">
    <source>
        <dbReference type="ARBA" id="ARBA00023004"/>
    </source>
</evidence>
<evidence type="ECO:0000259" key="5">
    <source>
        <dbReference type="PROSITE" id="PS51379"/>
    </source>
</evidence>
<dbReference type="PROSITE" id="PS51379">
    <property type="entry name" value="4FE4S_FER_2"/>
    <property type="match status" value="1"/>
</dbReference>
<dbReference type="PANTHER" id="PTHR43177:SF3">
    <property type="entry name" value="PROTEIN NRFC HOMOLOG"/>
    <property type="match status" value="1"/>
</dbReference>
<dbReference type="RefSeq" id="WP_211285119.1">
    <property type="nucleotide sequence ID" value="NZ_CP155571.1"/>
</dbReference>
<evidence type="ECO:0000313" key="6">
    <source>
        <dbReference type="EMBL" id="XFO71614.1"/>
    </source>
</evidence>
<evidence type="ECO:0000256" key="2">
    <source>
        <dbReference type="ARBA" id="ARBA00022723"/>
    </source>
</evidence>
<dbReference type="EMBL" id="CP155571">
    <property type="protein sequence ID" value="XFO71614.1"/>
    <property type="molecule type" value="Genomic_DNA"/>
</dbReference>
<dbReference type="Gene3D" id="3.30.70.20">
    <property type="match status" value="1"/>
</dbReference>
<gene>
    <name evidence="6" type="primary">bthL_2</name>
    <name evidence="6" type="ORF">SPACI_016480</name>
</gene>
<reference evidence="6" key="1">
    <citation type="submission" date="2024-05" db="EMBL/GenBank/DDBJ databases">
        <title>Isolation and characterization of Sporomusa carbonis sp. nov., a carboxydotrophic hydrogenogen in the genus of Sporomusa isolated from a charcoal burning pile.</title>
        <authorList>
            <person name="Boeer T."/>
            <person name="Rosenbaum F."/>
            <person name="Eysell L."/>
            <person name="Mueller V."/>
            <person name="Daniel R."/>
            <person name="Poehlein A."/>
        </authorList>
    </citation>
    <scope>NUCLEOTIDE SEQUENCE [LARGE SCALE GENOMIC DNA]</scope>
    <source>
        <strain evidence="6">DSM 3132</strain>
    </source>
</reference>
<keyword evidence="6" id="KW-0560">Oxidoreductase</keyword>
<proteinExistence type="predicted"/>
<dbReference type="Proteomes" id="UP000216052">
    <property type="component" value="Chromosome"/>
</dbReference>
<keyword evidence="1" id="KW-0004">4Fe-4S</keyword>
<keyword evidence="4" id="KW-0411">Iron-sulfur</keyword>
<protein>
    <submittedName>
        <fullName evidence="6">Pyrogallol hydroxytransferase small subunit</fullName>
        <ecNumber evidence="6">1.97.1.2</ecNumber>
    </submittedName>
</protein>
<sequence>MKKWHLIIDVEKCVDCNNCFMACKDEHVDNDWPGYTRPQPRHGQRWINIKRTERGQYPLVDVAYRPTPCMHCEDAPCIRASKGSITNLY</sequence>
<dbReference type="EC" id="1.97.1.2" evidence="6"/>
<evidence type="ECO:0000313" key="7">
    <source>
        <dbReference type="Proteomes" id="UP000216052"/>
    </source>
</evidence>
<accession>A0ABZ3IZS8</accession>
<dbReference type="InterPro" id="IPR017896">
    <property type="entry name" value="4Fe4S_Fe-S-bd"/>
</dbReference>
<organism evidence="6 7">
    <name type="scientific">Sporomusa acidovorans (strain ATCC 49682 / DSM 3132 / Mol)</name>
    <dbReference type="NCBI Taxonomy" id="1123286"/>
    <lineage>
        <taxon>Bacteria</taxon>
        <taxon>Bacillati</taxon>
        <taxon>Bacillota</taxon>
        <taxon>Negativicutes</taxon>
        <taxon>Selenomonadales</taxon>
        <taxon>Sporomusaceae</taxon>
        <taxon>Sporomusa</taxon>
    </lineage>
</organism>
<feature type="domain" description="4Fe-4S ferredoxin-type" evidence="5">
    <location>
        <begin position="4"/>
        <end position="33"/>
    </location>
</feature>
<keyword evidence="7" id="KW-1185">Reference proteome</keyword>
<evidence type="ECO:0000256" key="1">
    <source>
        <dbReference type="ARBA" id="ARBA00022485"/>
    </source>
</evidence>
<dbReference type="GO" id="GO:0018706">
    <property type="term" value="F:pyrogallol hydroxytransferase activity"/>
    <property type="evidence" value="ECO:0007669"/>
    <property type="project" value="UniProtKB-EC"/>
</dbReference>
<keyword evidence="2" id="KW-0479">Metal-binding</keyword>
<keyword evidence="3" id="KW-0408">Iron</keyword>
<name>A0ABZ3IZS8_SPOA4</name>
<evidence type="ECO:0000256" key="4">
    <source>
        <dbReference type="ARBA" id="ARBA00023014"/>
    </source>
</evidence>